<keyword evidence="3" id="KW-1185">Reference proteome</keyword>
<dbReference type="RefSeq" id="XP_067917455.1">
    <property type="nucleotide sequence ID" value="XM_068070569.1"/>
</dbReference>
<dbReference type="VEuPathDB" id="ToxoDB:CSUI_010466"/>
<feature type="region of interest" description="Disordered" evidence="1">
    <location>
        <begin position="13"/>
        <end position="43"/>
    </location>
</feature>
<dbReference type="GeneID" id="94433780"/>
<dbReference type="Proteomes" id="UP000221165">
    <property type="component" value="Unassembled WGS sequence"/>
</dbReference>
<accession>A0A2C6KH57</accession>
<comment type="caution">
    <text evidence="2">The sequence shown here is derived from an EMBL/GenBank/DDBJ whole genome shotgun (WGS) entry which is preliminary data.</text>
</comment>
<organism evidence="2 3">
    <name type="scientific">Cystoisospora suis</name>
    <dbReference type="NCBI Taxonomy" id="483139"/>
    <lineage>
        <taxon>Eukaryota</taxon>
        <taxon>Sar</taxon>
        <taxon>Alveolata</taxon>
        <taxon>Apicomplexa</taxon>
        <taxon>Conoidasida</taxon>
        <taxon>Coccidia</taxon>
        <taxon>Eucoccidiorida</taxon>
        <taxon>Eimeriorina</taxon>
        <taxon>Sarcocystidae</taxon>
        <taxon>Cystoisospora</taxon>
    </lineage>
</organism>
<evidence type="ECO:0000313" key="2">
    <source>
        <dbReference type="EMBL" id="PHJ15723.1"/>
    </source>
</evidence>
<feature type="compositionally biased region" description="Low complexity" evidence="1">
    <location>
        <begin position="348"/>
        <end position="362"/>
    </location>
</feature>
<gene>
    <name evidence="2" type="ORF">CSUI_010466</name>
</gene>
<dbReference type="EMBL" id="MIGC01007504">
    <property type="protein sequence ID" value="PHJ15723.1"/>
    <property type="molecule type" value="Genomic_DNA"/>
</dbReference>
<sequence>MLLLKSVEDVGVAAGSRGSRRCLSERPPGCPHLDQTDLPEGKGPLSLLAGATGPNGREDVVDRPAGCPADLGASFSSGINEISRRDISCAKGVCLVYADPLFDPKEEAGAITVKRPAAWRILGSKTRASVTSAAGGGAVSEMARNAVPAPGSEKSNRTSAERGAQSDELFCSTSSCVVPSDYSSCSRAALCSTPLSSSSSSTDLTSAPSPSSASCPSPSSSPPGHVSPFSSPPAASPCSRQLSSSRLCPSQLPSSSGGQRSCLSFSSPAGCLSSPDVECADGASSPSASSAYLGPSLRESGKFLSGDCRADHAATGKSLPLSGDAPLAFESTEIYPNTSHMERAGETSPASASLPPSSVSIL</sequence>
<reference evidence="2 3" key="1">
    <citation type="journal article" date="2017" name="Int. J. Parasitol.">
        <title>The genome of the protozoan parasite Cystoisospora suis and a reverse vaccinology approach to identify vaccine candidates.</title>
        <authorList>
            <person name="Palmieri N."/>
            <person name="Shrestha A."/>
            <person name="Ruttkowski B."/>
            <person name="Beck T."/>
            <person name="Vogl C."/>
            <person name="Tomley F."/>
            <person name="Blake D.P."/>
            <person name="Joachim A."/>
        </authorList>
    </citation>
    <scope>NUCLEOTIDE SEQUENCE [LARGE SCALE GENOMIC DNA]</scope>
    <source>
        <strain evidence="2 3">Wien I</strain>
    </source>
</reference>
<protein>
    <submittedName>
        <fullName evidence="2">Uncharacterized protein</fullName>
    </submittedName>
</protein>
<feature type="region of interest" description="Disordered" evidence="1">
    <location>
        <begin position="195"/>
        <end position="238"/>
    </location>
</feature>
<evidence type="ECO:0000313" key="3">
    <source>
        <dbReference type="Proteomes" id="UP000221165"/>
    </source>
</evidence>
<feature type="compositionally biased region" description="Low complexity" evidence="1">
    <location>
        <begin position="195"/>
        <end position="229"/>
    </location>
</feature>
<feature type="non-terminal residue" evidence="2">
    <location>
        <position position="362"/>
    </location>
</feature>
<feature type="region of interest" description="Disordered" evidence="1">
    <location>
        <begin position="130"/>
        <end position="164"/>
    </location>
</feature>
<evidence type="ECO:0000256" key="1">
    <source>
        <dbReference type="SAM" id="MobiDB-lite"/>
    </source>
</evidence>
<name>A0A2C6KH57_9APIC</name>
<proteinExistence type="predicted"/>
<feature type="region of interest" description="Disordered" evidence="1">
    <location>
        <begin position="330"/>
        <end position="362"/>
    </location>
</feature>
<dbReference type="AlphaFoldDB" id="A0A2C6KH57"/>